<evidence type="ECO:0000259" key="1">
    <source>
        <dbReference type="SMART" id="SM00530"/>
    </source>
</evidence>
<evidence type="ECO:0000313" key="2">
    <source>
        <dbReference type="EMBL" id="MCL3998881.1"/>
    </source>
</evidence>
<dbReference type="SMART" id="SM00530">
    <property type="entry name" value="HTH_XRE"/>
    <property type="match status" value="1"/>
</dbReference>
<organism evidence="2 3">
    <name type="scientific">Streptomyces lavenduligriseus</name>
    <dbReference type="NCBI Taxonomy" id="67315"/>
    <lineage>
        <taxon>Bacteria</taxon>
        <taxon>Bacillati</taxon>
        <taxon>Actinomycetota</taxon>
        <taxon>Actinomycetes</taxon>
        <taxon>Kitasatosporales</taxon>
        <taxon>Streptomycetaceae</taxon>
        <taxon>Streptomyces</taxon>
    </lineage>
</organism>
<evidence type="ECO:0000313" key="3">
    <source>
        <dbReference type="Proteomes" id="UP001202052"/>
    </source>
</evidence>
<keyword evidence="3" id="KW-1185">Reference proteome</keyword>
<dbReference type="Proteomes" id="UP001202052">
    <property type="component" value="Unassembled WGS sequence"/>
</dbReference>
<name>A0ABT0P633_9ACTN</name>
<dbReference type="InterPro" id="IPR010982">
    <property type="entry name" value="Lambda_DNA-bd_dom_sf"/>
</dbReference>
<dbReference type="Pfam" id="PF13560">
    <property type="entry name" value="HTH_31"/>
    <property type="match status" value="1"/>
</dbReference>
<dbReference type="SUPFAM" id="SSF47413">
    <property type="entry name" value="lambda repressor-like DNA-binding domains"/>
    <property type="match status" value="1"/>
</dbReference>
<feature type="domain" description="HTH cro/C1-type" evidence="1">
    <location>
        <begin position="9"/>
        <end position="64"/>
    </location>
</feature>
<dbReference type="RefSeq" id="WP_249493440.1">
    <property type="nucleotide sequence ID" value="NZ_JAMCCK010000088.1"/>
</dbReference>
<protein>
    <submittedName>
        <fullName evidence="2">Helix-turn-helix domain-containing protein</fullName>
    </submittedName>
</protein>
<dbReference type="InterPro" id="IPR001387">
    <property type="entry name" value="Cro/C1-type_HTH"/>
</dbReference>
<dbReference type="CDD" id="cd00093">
    <property type="entry name" value="HTH_XRE"/>
    <property type="match status" value="1"/>
</dbReference>
<proteinExistence type="predicted"/>
<accession>A0ABT0P633</accession>
<sequence length="256" mass="28050">MSDVVVGAVLRAAREQAGVSVARAAVCAGLREARILRLEAAQTAWSAEQAITLARLYRMPDAQVEELRQLLVPRHHHVLPDLGAHVGPRLAALESRAVSIRVAARTLPLFFYGWGADGTYLTDCPDAGLPAVRPRPWPGCPVTLLWDELMLEYGYIDAPRTAARLRHLAGMVESGALAFRILVPDFHQPYEPVGSELTLDDTTSVCVSEELFLVTYSNGPRAREKSDLLDRQLAAALGPEQSLAALRRAAERWDRA</sequence>
<dbReference type="EMBL" id="JAMCCK010000088">
    <property type="protein sequence ID" value="MCL3998881.1"/>
    <property type="molecule type" value="Genomic_DNA"/>
</dbReference>
<gene>
    <name evidence="2" type="ORF">M4438_36225</name>
</gene>
<reference evidence="2 3" key="1">
    <citation type="submission" date="2022-05" db="EMBL/GenBank/DDBJ databases">
        <title>Genome Resource of Streptomyces lavenduligriseus GA1-1, a Strain with Broad-Spectrum Antifungal Activity against Phytopathogenic Fungi.</title>
        <authorList>
            <person name="Qi D."/>
        </authorList>
    </citation>
    <scope>NUCLEOTIDE SEQUENCE [LARGE SCALE GENOMIC DNA]</scope>
    <source>
        <strain evidence="2 3">GA1-1</strain>
    </source>
</reference>
<comment type="caution">
    <text evidence="2">The sequence shown here is derived from an EMBL/GenBank/DDBJ whole genome shotgun (WGS) entry which is preliminary data.</text>
</comment>